<dbReference type="Pfam" id="PF07969">
    <property type="entry name" value="Amidohydro_3"/>
    <property type="match status" value="1"/>
</dbReference>
<keyword evidence="2" id="KW-0378">Hydrolase</keyword>
<evidence type="ECO:0000256" key="1">
    <source>
        <dbReference type="ARBA" id="ARBA00022723"/>
    </source>
</evidence>
<dbReference type="GO" id="GO:0016814">
    <property type="term" value="F:hydrolase activity, acting on carbon-nitrogen (but not peptide) bonds, in cyclic amidines"/>
    <property type="evidence" value="ECO:0007669"/>
    <property type="project" value="TreeGrafter"/>
</dbReference>
<name>A0A2T6A6G3_9RHOB</name>
<dbReference type="Gene3D" id="2.30.40.10">
    <property type="entry name" value="Urease, subunit C, domain 1"/>
    <property type="match status" value="1"/>
</dbReference>
<dbReference type="RefSeq" id="WP_107978674.1">
    <property type="nucleotide sequence ID" value="NZ_BMEZ01000038.1"/>
</dbReference>
<dbReference type="InterPro" id="IPR013108">
    <property type="entry name" value="Amidohydro_3"/>
</dbReference>
<comment type="caution">
    <text evidence="5">The sequence shown here is derived from an EMBL/GenBank/DDBJ whole genome shotgun (WGS) entry which is preliminary data.</text>
</comment>
<dbReference type="OrthoDB" id="9815027at2"/>
<dbReference type="SUPFAM" id="SSF51338">
    <property type="entry name" value="Composite domain of metallo-dependent hydrolases"/>
    <property type="match status" value="1"/>
</dbReference>
<dbReference type="PANTHER" id="PTHR32027:SF9">
    <property type="entry name" value="BLL3847 PROTEIN"/>
    <property type="match status" value="1"/>
</dbReference>
<dbReference type="Proteomes" id="UP000244069">
    <property type="component" value="Unassembled WGS sequence"/>
</dbReference>
<dbReference type="AlphaFoldDB" id="A0A2T6A6G3"/>
<evidence type="ECO:0000313" key="5">
    <source>
        <dbReference type="EMBL" id="PTX39376.1"/>
    </source>
</evidence>
<keyword evidence="6" id="KW-1185">Reference proteome</keyword>
<dbReference type="InterPro" id="IPR052349">
    <property type="entry name" value="Metallo-hydrolase_Enzymes"/>
</dbReference>
<dbReference type="Gene3D" id="3.20.20.140">
    <property type="entry name" value="Metal-dependent hydrolases"/>
    <property type="match status" value="1"/>
</dbReference>
<accession>A0A2T6A6G3</accession>
<dbReference type="GO" id="GO:0019239">
    <property type="term" value="F:deaminase activity"/>
    <property type="evidence" value="ECO:0007669"/>
    <property type="project" value="UniProtKB-ARBA"/>
</dbReference>
<protein>
    <submittedName>
        <fullName evidence="5">Cytosine deaminase</fullName>
    </submittedName>
</protein>
<dbReference type="EMBL" id="QBKN01000038">
    <property type="protein sequence ID" value="PTX39376.1"/>
    <property type="molecule type" value="Genomic_DNA"/>
</dbReference>
<feature type="domain" description="Amidohydrolase 3" evidence="4">
    <location>
        <begin position="152"/>
        <end position="392"/>
    </location>
</feature>
<evidence type="ECO:0000256" key="3">
    <source>
        <dbReference type="SAM" id="MobiDB-lite"/>
    </source>
</evidence>
<dbReference type="CDD" id="cd01293">
    <property type="entry name" value="Bact_CD"/>
    <property type="match status" value="1"/>
</dbReference>
<dbReference type="PANTHER" id="PTHR32027">
    <property type="entry name" value="CYTOSINE DEAMINASE"/>
    <property type="match status" value="1"/>
</dbReference>
<proteinExistence type="predicted"/>
<evidence type="ECO:0000313" key="6">
    <source>
        <dbReference type="Proteomes" id="UP000244069"/>
    </source>
</evidence>
<dbReference type="GO" id="GO:0046872">
    <property type="term" value="F:metal ion binding"/>
    <property type="evidence" value="ECO:0007669"/>
    <property type="project" value="UniProtKB-KW"/>
</dbReference>
<gene>
    <name evidence="5" type="ORF">C8N44_1386</name>
</gene>
<feature type="region of interest" description="Disordered" evidence="3">
    <location>
        <begin position="388"/>
        <end position="417"/>
    </location>
</feature>
<dbReference type="InterPro" id="IPR011059">
    <property type="entry name" value="Metal-dep_hydrolase_composite"/>
</dbReference>
<sequence length="417" mass="44641">MKTFVLSGTHLPDRDGAWDIAVASGRVAGIERHIPSDARVAADGMLAFPGFCEAHIHLDKALILDRCDMCAPSLASAVTETARVKAEASEQDVYERAARVIEMAILQGTTLMRSFVELDPRAGTRGFDALMRLKRDYAWAVEIQICAFAQEGLSNEPKTEPLLVHALENGADLVGGCPYRDPDPRGHVRRILDLAESFGTHADFHVDFDLDPDGSDLPAIAAETERRGMQGRVVVGHATKLSAMTLKAVDRTGRMLADAGIGVVALPSTDLFLTGREAERLVPRGLAPLERLAAAGVQTALASNNIQNPFTPYGDANALRMANLYANLAHLASDAELATCFDRVAGGAAALIGRPRALTVGAPADIVLLDASEPAAAVRGLAEPRAGWRNGTQTFRRPEARLMRPGGARDEPGDQYR</sequence>
<keyword evidence="1" id="KW-0479">Metal-binding</keyword>
<evidence type="ECO:0000256" key="2">
    <source>
        <dbReference type="ARBA" id="ARBA00022801"/>
    </source>
</evidence>
<evidence type="ECO:0000259" key="4">
    <source>
        <dbReference type="Pfam" id="PF07969"/>
    </source>
</evidence>
<dbReference type="SUPFAM" id="SSF51556">
    <property type="entry name" value="Metallo-dependent hydrolases"/>
    <property type="match status" value="1"/>
</dbReference>
<reference evidence="5 6" key="1">
    <citation type="submission" date="2018-04" db="EMBL/GenBank/DDBJ databases">
        <title>Genomic Encyclopedia of Archaeal and Bacterial Type Strains, Phase II (KMG-II): from individual species to whole genera.</title>
        <authorList>
            <person name="Goeker M."/>
        </authorList>
    </citation>
    <scope>NUCLEOTIDE SEQUENCE [LARGE SCALE GENOMIC DNA]</scope>
    <source>
        <strain evidence="5 6">DSM 29329</strain>
    </source>
</reference>
<dbReference type="FunFam" id="3.20.20.140:FF:000019">
    <property type="entry name" value="Cytosine deaminase"/>
    <property type="match status" value="1"/>
</dbReference>
<dbReference type="InterPro" id="IPR032466">
    <property type="entry name" value="Metal_Hydrolase"/>
</dbReference>
<feature type="compositionally biased region" description="Basic and acidic residues" evidence="3">
    <location>
        <begin position="396"/>
        <end position="417"/>
    </location>
</feature>
<organism evidence="5 6">
    <name type="scientific">Allosediminivita pacifica</name>
    <dbReference type="NCBI Taxonomy" id="1267769"/>
    <lineage>
        <taxon>Bacteria</taxon>
        <taxon>Pseudomonadati</taxon>
        <taxon>Pseudomonadota</taxon>
        <taxon>Alphaproteobacteria</taxon>
        <taxon>Rhodobacterales</taxon>
        <taxon>Paracoccaceae</taxon>
        <taxon>Allosediminivita</taxon>
    </lineage>
</organism>